<feature type="region of interest" description="Disordered" evidence="2">
    <location>
        <begin position="1231"/>
        <end position="1316"/>
    </location>
</feature>
<organism evidence="4 5">
    <name type="scientific">Oryza sativa subsp. japonica</name>
    <name type="common">Rice</name>
    <dbReference type="NCBI Taxonomy" id="39947"/>
    <lineage>
        <taxon>Eukaryota</taxon>
        <taxon>Viridiplantae</taxon>
        <taxon>Streptophyta</taxon>
        <taxon>Embryophyta</taxon>
        <taxon>Tracheophyta</taxon>
        <taxon>Spermatophyta</taxon>
        <taxon>Magnoliopsida</taxon>
        <taxon>Liliopsida</taxon>
        <taxon>Poales</taxon>
        <taxon>Poaceae</taxon>
        <taxon>BOP clade</taxon>
        <taxon>Oryzoideae</taxon>
        <taxon>Oryzeae</taxon>
        <taxon>Oryzinae</taxon>
        <taxon>Oryza</taxon>
        <taxon>Oryza sativa</taxon>
    </lineage>
</organism>
<protein>
    <submittedName>
        <fullName evidence="4">Os04g0316800 protein</fullName>
    </submittedName>
</protein>
<feature type="compositionally biased region" description="Basic residues" evidence="2">
    <location>
        <begin position="475"/>
        <end position="486"/>
    </location>
</feature>
<dbReference type="PROSITE" id="PS50966">
    <property type="entry name" value="ZF_SWIM"/>
    <property type="match status" value="1"/>
</dbReference>
<proteinExistence type="predicted"/>
<dbReference type="InterPro" id="IPR007527">
    <property type="entry name" value="Znf_SWIM"/>
</dbReference>
<feature type="compositionally biased region" description="Basic and acidic residues" evidence="2">
    <location>
        <begin position="1252"/>
        <end position="1264"/>
    </location>
</feature>
<dbReference type="InterPro" id="IPR018289">
    <property type="entry name" value="MULE_transposase_dom"/>
</dbReference>
<feature type="region of interest" description="Disordered" evidence="2">
    <location>
        <begin position="475"/>
        <end position="503"/>
    </location>
</feature>
<dbReference type="InterPro" id="IPR005174">
    <property type="entry name" value="KIB1-4_b-propeller"/>
</dbReference>
<evidence type="ECO:0000256" key="1">
    <source>
        <dbReference type="PROSITE-ProRule" id="PRU00325"/>
    </source>
</evidence>
<dbReference type="Pfam" id="PF03478">
    <property type="entry name" value="Beta-prop_KIB1-4"/>
    <property type="match status" value="1"/>
</dbReference>
<dbReference type="Proteomes" id="UP000000763">
    <property type="component" value="Chromosome 4"/>
</dbReference>
<dbReference type="Pfam" id="PF10551">
    <property type="entry name" value="MULE"/>
    <property type="match status" value="1"/>
</dbReference>
<dbReference type="PANTHER" id="PTHR47718">
    <property type="entry name" value="OS01G0519700 PROTEIN"/>
    <property type="match status" value="1"/>
</dbReference>
<evidence type="ECO:0000256" key="2">
    <source>
        <dbReference type="SAM" id="MobiDB-lite"/>
    </source>
</evidence>
<evidence type="ECO:0000259" key="3">
    <source>
        <dbReference type="PROSITE" id="PS50966"/>
    </source>
</evidence>
<dbReference type="InterPro" id="IPR004330">
    <property type="entry name" value="FAR1_DNA_bnd_dom"/>
</dbReference>
<dbReference type="KEGG" id="dosa:Os04g0316800"/>
<sequence>MGNLDGKLFDGMHLCLSEQGSPRTQSPAAVDPSLDRSGVVLGGMPKKMSRLELDAGVSLWAGLQPDILGIVLHFLPCLADRARVRANGHVLPPPLPLLVLPGFKFSSLSDKGDFMPVRCVPVPKEVAADDLRCVGSFHGWLVGVTPNKDRSDEYNRDADGDCFLVNVFSRKVIRLPQLCHMRYNFPAYSSKTLRIVNGSGEVHFGVNDIYTMSLCNVALSASPESSKYIVAASSDHKGAPVPALWQPGMISWQVCSGVEIDGPRDLSFYQGKLYMLMRHRTRLFTCELEEDDRGFMVSRIELSLTELPRNHPYQEGGAISCNMVVWRGELLLIIRHYNGDYRKRQLHKVEVFALDVDTNPYGLTEIHSLNGDCIFVGLGGCKSFPAGLHHGVEGDHIYFVPDDWRPYDTFVYSMRDGVDSVALFLPRRHRLARIRPYRSPSPPCPPPQSPSLSSARVALSAPSVAVRLPRPSRPHRCLQSLRRRPSARPSPPPPSVRIWSEAGTGRRQRARRLFLLAGGVAAGGAVRRVCSTQAAAWPAALVVAGCGEIIRCGYRPPIPPPTSPPCPPPSPSVSHWFASSVRIAGVDTVPQVRSDIMTSSYVSLEDQEEYKMMGTVVFSSEEEGYKFYLDYAKGKGFSVRKNNLKRKDGEIIWRQFVCSCEGYRELKHFERTERIREPRALTRCGCLAKLEIERNEEKGVWFVKEFDNQHTHELANPDHVAFLGVHRVMSDSKKAQAVELRMSGLRPFQVMEVMENNHDELDEVGFVMKDLYNFFTRYDMKNIKGHDAEDVLKYLTRKQEEDAEFFFKYTTDEEGRLRNVFWADAESRLDYAAFGGVVIFDSTYRVNKYNLPFIPFIGVNHHRSTTIFGCGILSNESVNSYCWLLETFLEAMRQVHPKSLITDGDLAMAKAISKVMPGAYHRLCTWHIEENMSRHLRKPKLDELRKLIYESMDEEEFERRWADFKENGGTGNGQWIALMYRLREKWAAAYTDGKYLLGMRSNQRSESLNSKLHTLLKRNMSLMCLVKHVKLCIQGLRKKEAQLDAKSTNSVPFCRIDADPLEKDAARIYTAVVFKKVRAQIRLIAGLEVISGTNQDGSSLYVVGLKDDNEVWDEVRVSFKGQALEGVECHCRKMECEDIPCSHIFVVVKFLGFDTIPRCCVVDRWTMGAKAAFRSDRNADPNVWSEHMVRYRSLRNLGSDAFFEAARNPEQTEKAMDFLKGILDKGSSSDENIVAGDFGPMPTHFSSSNQPLEKRVLDPEEIRAKGAPSKRRRPFHGQRSSSATHSRHRQWRPSLHSISEEIENCTAENNQKASVQ</sequence>
<keyword evidence="1" id="KW-0862">Zinc</keyword>
<feature type="compositionally biased region" description="Polar residues" evidence="2">
    <location>
        <begin position="1306"/>
        <end position="1316"/>
    </location>
</feature>
<accession>Q0JE76</accession>
<dbReference type="Pfam" id="PF03101">
    <property type="entry name" value="FAR1"/>
    <property type="match status" value="1"/>
</dbReference>
<dbReference type="EMBL" id="AP008210">
    <property type="protein sequence ID" value="BAF14361.2"/>
    <property type="molecule type" value="Genomic_DNA"/>
</dbReference>
<gene>
    <name evidence="4" type="ordered locus">Os04g0316800</name>
</gene>
<reference evidence="4 5" key="1">
    <citation type="journal article" date="2005" name="Nature">
        <title>The map-based sequence of the rice genome.</title>
        <authorList>
            <consortium name="International rice genome sequencing project (IRGSP)"/>
            <person name="Matsumoto T."/>
            <person name="Wu J."/>
            <person name="Kanamori H."/>
            <person name="Katayose Y."/>
            <person name="Fujisawa M."/>
            <person name="Namiki N."/>
            <person name="Mizuno H."/>
            <person name="Yamamoto K."/>
            <person name="Antonio B.A."/>
            <person name="Baba T."/>
            <person name="Sakata K."/>
            <person name="Nagamura Y."/>
            <person name="Aoki H."/>
            <person name="Arikawa K."/>
            <person name="Arita K."/>
            <person name="Bito T."/>
            <person name="Chiden Y."/>
            <person name="Fujitsuka N."/>
            <person name="Fukunaka R."/>
            <person name="Hamada M."/>
            <person name="Harada C."/>
            <person name="Hayashi A."/>
            <person name="Hijishita S."/>
            <person name="Honda M."/>
            <person name="Hosokawa S."/>
            <person name="Ichikawa Y."/>
            <person name="Idonuma A."/>
            <person name="Iijima M."/>
            <person name="Ikeda M."/>
            <person name="Ikeno M."/>
            <person name="Ito K."/>
            <person name="Ito S."/>
            <person name="Ito T."/>
            <person name="Ito Y."/>
            <person name="Ito Y."/>
            <person name="Iwabuchi A."/>
            <person name="Kamiya K."/>
            <person name="Karasawa W."/>
            <person name="Kurita K."/>
            <person name="Katagiri S."/>
            <person name="Kikuta A."/>
            <person name="Kobayashi H."/>
            <person name="Kobayashi N."/>
            <person name="Machita K."/>
            <person name="Maehara T."/>
            <person name="Masukawa M."/>
            <person name="Mizubayashi T."/>
            <person name="Mukai Y."/>
            <person name="Nagasaki H."/>
            <person name="Nagata Y."/>
            <person name="Naito S."/>
            <person name="Nakashima M."/>
            <person name="Nakama Y."/>
            <person name="Nakamichi Y."/>
            <person name="Nakamura M."/>
            <person name="Meguro A."/>
            <person name="Negishi M."/>
            <person name="Ohta I."/>
            <person name="Ohta T."/>
            <person name="Okamoto M."/>
            <person name="Ono N."/>
            <person name="Saji S."/>
            <person name="Sakaguchi M."/>
            <person name="Sakai K."/>
            <person name="Shibata M."/>
            <person name="Shimokawa T."/>
            <person name="Song J."/>
            <person name="Takazaki Y."/>
            <person name="Terasawa K."/>
            <person name="Tsugane M."/>
            <person name="Tsuji K."/>
            <person name="Ueda S."/>
            <person name="Waki K."/>
            <person name="Yamagata H."/>
            <person name="Yamamoto M."/>
            <person name="Yamamoto S."/>
            <person name="Yamane H."/>
            <person name="Yoshiki S."/>
            <person name="Yoshihara R."/>
            <person name="Yukawa K."/>
            <person name="Zhong H."/>
            <person name="Yano M."/>
            <person name="Yuan Q."/>
            <person name="Ouyang S."/>
            <person name="Liu J."/>
            <person name="Jones K.M."/>
            <person name="Gansberger K."/>
            <person name="Moffat K."/>
            <person name="Hill J."/>
            <person name="Bera J."/>
            <person name="Fadrosh D."/>
            <person name="Jin S."/>
            <person name="Johri S."/>
            <person name="Kim M."/>
            <person name="Overton L."/>
            <person name="Reardon M."/>
            <person name="Tsitrin T."/>
            <person name="Vuong H."/>
            <person name="Weaver B."/>
            <person name="Ciecko A."/>
            <person name="Tallon L."/>
            <person name="Jackson J."/>
            <person name="Pai G."/>
            <person name="Aken S.V."/>
            <person name="Utterback T."/>
            <person name="Reidmuller S."/>
            <person name="Feldblyum T."/>
            <person name="Hsiao J."/>
            <person name="Zismann V."/>
            <person name="Iobst S."/>
            <person name="de Vazeille A.R."/>
            <person name="Buell C.R."/>
            <person name="Ying K."/>
            <person name="Li Y."/>
            <person name="Lu T."/>
            <person name="Huang Y."/>
            <person name="Zhao Q."/>
            <person name="Feng Q."/>
            <person name="Zhang L."/>
            <person name="Zhu J."/>
            <person name="Weng Q."/>
            <person name="Mu J."/>
            <person name="Lu Y."/>
            <person name="Fan D."/>
            <person name="Liu Y."/>
            <person name="Guan J."/>
            <person name="Zhang Y."/>
            <person name="Yu S."/>
            <person name="Liu X."/>
            <person name="Zhang Y."/>
            <person name="Hong G."/>
            <person name="Han B."/>
            <person name="Choisne N."/>
            <person name="Demange N."/>
            <person name="Orjeda G."/>
            <person name="Samain S."/>
            <person name="Cattolico L."/>
            <person name="Pelletier E."/>
            <person name="Couloux A."/>
            <person name="Segurens B."/>
            <person name="Wincker P."/>
            <person name="D'Hont A."/>
            <person name="Scarpelli C."/>
            <person name="Weissenbach J."/>
            <person name="Salanoubat M."/>
            <person name="Quetier F."/>
            <person name="Yu Y."/>
            <person name="Kim H.R."/>
            <person name="Rambo T."/>
            <person name="Currie J."/>
            <person name="Collura K."/>
            <person name="Luo M."/>
            <person name="Yang T."/>
            <person name="Ammiraju J.S.S."/>
            <person name="Engler F."/>
            <person name="Soderlund C."/>
            <person name="Wing R.A."/>
            <person name="Palmer L.E."/>
            <person name="de la Bastide M."/>
            <person name="Spiegel L."/>
            <person name="Nascimento L."/>
            <person name="Zutavern T."/>
            <person name="O'Shaughnessy A."/>
            <person name="Dike S."/>
            <person name="Dedhia N."/>
            <person name="Preston R."/>
            <person name="Balija V."/>
            <person name="McCombie W.R."/>
            <person name="Chow T."/>
            <person name="Chen H."/>
            <person name="Chung M."/>
            <person name="Chen C."/>
            <person name="Shaw J."/>
            <person name="Wu H."/>
            <person name="Hsiao K."/>
            <person name="Chao Y."/>
            <person name="Chu M."/>
            <person name="Cheng C."/>
            <person name="Hour A."/>
            <person name="Lee P."/>
            <person name="Lin S."/>
            <person name="Lin Y."/>
            <person name="Liou J."/>
            <person name="Liu S."/>
            <person name="Hsing Y."/>
            <person name="Raghuvanshi S."/>
            <person name="Mohanty A."/>
            <person name="Bharti A.K."/>
            <person name="Gaur A."/>
            <person name="Gupta V."/>
            <person name="Kumar D."/>
            <person name="Ravi V."/>
            <person name="Vij S."/>
            <person name="Kapur A."/>
            <person name="Khurana P."/>
            <person name="Khurana P."/>
            <person name="Khurana J.P."/>
            <person name="Tyagi A.K."/>
            <person name="Gaikwad K."/>
            <person name="Singh A."/>
            <person name="Dalal V."/>
            <person name="Srivastava S."/>
            <person name="Dixit A."/>
            <person name="Pal A.K."/>
            <person name="Ghazi I.A."/>
            <person name="Yadav M."/>
            <person name="Pandit A."/>
            <person name="Bhargava A."/>
            <person name="Sureshbabu K."/>
            <person name="Batra K."/>
            <person name="Sharma T.R."/>
            <person name="Mohapatra T."/>
            <person name="Singh N.K."/>
            <person name="Messing J."/>
            <person name="Nelson A.B."/>
            <person name="Fuks G."/>
            <person name="Kavchok S."/>
            <person name="Keizer G."/>
            <person name="Linton E."/>
            <person name="Llaca V."/>
            <person name="Song R."/>
            <person name="Tanyolac B."/>
            <person name="Young S."/>
            <person name="Ho-Il K."/>
            <person name="Hahn J.H."/>
            <person name="Sangsakoo G."/>
            <person name="Vanavichit A."/>
            <person name="de Mattos Luiz.A.T."/>
            <person name="Zimmer P.D."/>
            <person name="Malone G."/>
            <person name="Dellagostin O."/>
            <person name="de Oliveira A.C."/>
            <person name="Bevan M."/>
            <person name="Bancroft I."/>
            <person name="Minx P."/>
            <person name="Cordum H."/>
            <person name="Wilson R."/>
            <person name="Cheng Z."/>
            <person name="Jin W."/>
            <person name="Jiang J."/>
            <person name="Leong S.A."/>
            <person name="Iwama H."/>
            <person name="Gojobori T."/>
            <person name="Itoh T."/>
            <person name="Niimura Y."/>
            <person name="Fujii Y."/>
            <person name="Habara T."/>
            <person name="Sakai H."/>
            <person name="Sato Y."/>
            <person name="Wilson G."/>
            <person name="Kumar K."/>
            <person name="McCouch S."/>
            <person name="Juretic N."/>
            <person name="Hoen D."/>
            <person name="Wright S."/>
            <person name="Bruskiewich R."/>
            <person name="Bureau T."/>
            <person name="Miyao A."/>
            <person name="Hirochika H."/>
            <person name="Nishikawa T."/>
            <person name="Kadowaki K."/>
            <person name="Sugiura M."/>
            <person name="Burr B."/>
            <person name="Sasaki T."/>
        </authorList>
    </citation>
    <scope>NUCLEOTIDE SEQUENCE [LARGE SCALE GENOMIC DNA]</scope>
    <source>
        <strain evidence="5">cv. Nipponbare</strain>
    </source>
</reference>
<dbReference type="HOGENOM" id="CLU_019286_3_1_1"/>
<keyword evidence="1" id="KW-0863">Zinc-finger</keyword>
<name>Q0JE76_ORYSJ</name>
<reference evidence="5" key="2">
    <citation type="journal article" date="2008" name="Nucleic Acids Res.">
        <title>The rice annotation project database (RAP-DB): 2008 update.</title>
        <authorList>
            <consortium name="The rice annotation project (RAP)"/>
        </authorList>
    </citation>
    <scope>GENOME REANNOTATION</scope>
    <source>
        <strain evidence="5">cv. Nipponbare</strain>
    </source>
</reference>
<evidence type="ECO:0000313" key="4">
    <source>
        <dbReference type="EMBL" id="BAF14361.2"/>
    </source>
</evidence>
<keyword evidence="1" id="KW-0479">Metal-binding</keyword>
<dbReference type="PANTHER" id="PTHR47718:SF13">
    <property type="entry name" value="OS09G0290500 PROTEIN"/>
    <property type="match status" value="1"/>
</dbReference>
<feature type="domain" description="SWIM-type" evidence="3">
    <location>
        <begin position="1115"/>
        <end position="1152"/>
    </location>
</feature>
<evidence type="ECO:0000313" key="5">
    <source>
        <dbReference type="Proteomes" id="UP000000763"/>
    </source>
</evidence>
<dbReference type="GO" id="GO:0008270">
    <property type="term" value="F:zinc ion binding"/>
    <property type="evidence" value="ECO:0007669"/>
    <property type="project" value="UniProtKB-KW"/>
</dbReference>